<accession>A0A6G1HVX1</accession>
<dbReference type="Proteomes" id="UP000799640">
    <property type="component" value="Unassembled WGS sequence"/>
</dbReference>
<feature type="compositionally biased region" description="Polar residues" evidence="1">
    <location>
        <begin position="50"/>
        <end position="60"/>
    </location>
</feature>
<organism evidence="2 3">
    <name type="scientific">Trichodelitschia bisporula</name>
    <dbReference type="NCBI Taxonomy" id="703511"/>
    <lineage>
        <taxon>Eukaryota</taxon>
        <taxon>Fungi</taxon>
        <taxon>Dikarya</taxon>
        <taxon>Ascomycota</taxon>
        <taxon>Pezizomycotina</taxon>
        <taxon>Dothideomycetes</taxon>
        <taxon>Dothideomycetes incertae sedis</taxon>
        <taxon>Phaeotrichales</taxon>
        <taxon>Phaeotrichaceae</taxon>
        <taxon>Trichodelitschia</taxon>
    </lineage>
</organism>
<feature type="region of interest" description="Disordered" evidence="1">
    <location>
        <begin position="1"/>
        <end position="72"/>
    </location>
</feature>
<feature type="compositionally biased region" description="Acidic residues" evidence="1">
    <location>
        <begin position="161"/>
        <end position="175"/>
    </location>
</feature>
<dbReference type="EMBL" id="ML996695">
    <property type="protein sequence ID" value="KAF2400170.1"/>
    <property type="molecule type" value="Genomic_DNA"/>
</dbReference>
<dbReference type="AlphaFoldDB" id="A0A6G1HVX1"/>
<gene>
    <name evidence="2" type="ORF">EJ06DRAFT_419763</name>
</gene>
<feature type="region of interest" description="Disordered" evidence="1">
    <location>
        <begin position="147"/>
        <end position="176"/>
    </location>
</feature>
<reference evidence="2" key="1">
    <citation type="journal article" date="2020" name="Stud. Mycol.">
        <title>101 Dothideomycetes genomes: a test case for predicting lifestyles and emergence of pathogens.</title>
        <authorList>
            <person name="Haridas S."/>
            <person name="Albert R."/>
            <person name="Binder M."/>
            <person name="Bloem J."/>
            <person name="Labutti K."/>
            <person name="Salamov A."/>
            <person name="Andreopoulos B."/>
            <person name="Baker S."/>
            <person name="Barry K."/>
            <person name="Bills G."/>
            <person name="Bluhm B."/>
            <person name="Cannon C."/>
            <person name="Castanera R."/>
            <person name="Culley D."/>
            <person name="Daum C."/>
            <person name="Ezra D."/>
            <person name="Gonzalez J."/>
            <person name="Henrissat B."/>
            <person name="Kuo A."/>
            <person name="Liang C."/>
            <person name="Lipzen A."/>
            <person name="Lutzoni F."/>
            <person name="Magnuson J."/>
            <person name="Mondo S."/>
            <person name="Nolan M."/>
            <person name="Ohm R."/>
            <person name="Pangilinan J."/>
            <person name="Park H.-J."/>
            <person name="Ramirez L."/>
            <person name="Alfaro M."/>
            <person name="Sun H."/>
            <person name="Tritt A."/>
            <person name="Yoshinaga Y."/>
            <person name="Zwiers L.-H."/>
            <person name="Turgeon B."/>
            <person name="Goodwin S."/>
            <person name="Spatafora J."/>
            <person name="Crous P."/>
            <person name="Grigoriev I."/>
        </authorList>
    </citation>
    <scope>NUCLEOTIDE SEQUENCE</scope>
    <source>
        <strain evidence="2">CBS 262.69</strain>
    </source>
</reference>
<proteinExistence type="predicted"/>
<evidence type="ECO:0000256" key="1">
    <source>
        <dbReference type="SAM" id="MobiDB-lite"/>
    </source>
</evidence>
<keyword evidence="3" id="KW-1185">Reference proteome</keyword>
<protein>
    <submittedName>
        <fullName evidence="2">Uncharacterized protein</fullName>
    </submittedName>
</protein>
<evidence type="ECO:0000313" key="3">
    <source>
        <dbReference type="Proteomes" id="UP000799640"/>
    </source>
</evidence>
<sequence length="195" mass="21350">MIETVDSDPETNLPGPRNSAEPPEPSESSQPSLLAHAFRNSTGLLGRPNQLASDNHSQLSPEYPYLSTHQEHPQPLSRRSAWLCCPQATCDPHHIDYSPPVYPNEHTLLPTPTALSSATGNPWLCPQSQIFVCICGAQSAVLEVESDTDMPEATNQGTDGSAEENGEGSDDDGEEGWSSFFRQLRLQFGDRARRH</sequence>
<evidence type="ECO:0000313" key="2">
    <source>
        <dbReference type="EMBL" id="KAF2400170.1"/>
    </source>
</evidence>
<name>A0A6G1HVX1_9PEZI</name>